<dbReference type="EMBL" id="CAJVCH010221234">
    <property type="protein sequence ID" value="CAG7731906.1"/>
    <property type="molecule type" value="Genomic_DNA"/>
</dbReference>
<name>A0A8J2KUI4_9HEXA</name>
<evidence type="ECO:0000259" key="1">
    <source>
        <dbReference type="Pfam" id="PF01425"/>
    </source>
</evidence>
<dbReference type="GO" id="GO:0017064">
    <property type="term" value="F:fatty acid amide hydrolase activity"/>
    <property type="evidence" value="ECO:0007669"/>
    <property type="project" value="TreeGrafter"/>
</dbReference>
<protein>
    <recommendedName>
        <fullName evidence="1">Amidase domain-containing protein</fullName>
    </recommendedName>
</protein>
<dbReference type="GO" id="GO:0009062">
    <property type="term" value="P:fatty acid catabolic process"/>
    <property type="evidence" value="ECO:0007669"/>
    <property type="project" value="TreeGrafter"/>
</dbReference>
<dbReference type="OrthoDB" id="6428749at2759"/>
<keyword evidence="3" id="KW-1185">Reference proteome</keyword>
<dbReference type="PANTHER" id="PTHR45847:SF6">
    <property type="entry name" value="FATTY ACID AMIDE HYDROLASE"/>
    <property type="match status" value="1"/>
</dbReference>
<gene>
    <name evidence="2" type="ORF">AFUS01_LOCUS20462</name>
</gene>
<evidence type="ECO:0000313" key="3">
    <source>
        <dbReference type="Proteomes" id="UP000708208"/>
    </source>
</evidence>
<dbReference type="Proteomes" id="UP000708208">
    <property type="component" value="Unassembled WGS sequence"/>
</dbReference>
<comment type="caution">
    <text evidence="2">The sequence shown here is derived from an EMBL/GenBank/DDBJ whole genome shotgun (WGS) entry which is preliminary data.</text>
</comment>
<sequence>MMPCFEECAGLTSVSGIITSKASTLAEVYKTVVTDAVQNQHDPLVVPIPWRSELFESKKPLRIGYLTSIPIFPTLGDTPDTILKAKETLEAPTLGRAAKYMVLDEMKRCEVDGILMPVYPYPAPLLAETDQIMGSSCYIGFWNVLDFPAGVVPFGKESATKIDSYDDEGDYFLQLAKKSASTAQGLPIGVQIVGKPFQEEVVLRVLTELERHKPQK</sequence>
<dbReference type="Pfam" id="PF01425">
    <property type="entry name" value="Amidase"/>
    <property type="match status" value="1"/>
</dbReference>
<dbReference type="PANTHER" id="PTHR45847">
    <property type="entry name" value="FATTY ACID AMIDE HYDROLASE"/>
    <property type="match status" value="1"/>
</dbReference>
<dbReference type="InterPro" id="IPR023631">
    <property type="entry name" value="Amidase_dom"/>
</dbReference>
<accession>A0A8J2KUI4</accession>
<evidence type="ECO:0000313" key="2">
    <source>
        <dbReference type="EMBL" id="CAG7731906.1"/>
    </source>
</evidence>
<organism evidence="2 3">
    <name type="scientific">Allacma fusca</name>
    <dbReference type="NCBI Taxonomy" id="39272"/>
    <lineage>
        <taxon>Eukaryota</taxon>
        <taxon>Metazoa</taxon>
        <taxon>Ecdysozoa</taxon>
        <taxon>Arthropoda</taxon>
        <taxon>Hexapoda</taxon>
        <taxon>Collembola</taxon>
        <taxon>Symphypleona</taxon>
        <taxon>Sminthuridae</taxon>
        <taxon>Allacma</taxon>
    </lineage>
</organism>
<dbReference type="InterPro" id="IPR052096">
    <property type="entry name" value="Endocannabinoid_amidase"/>
</dbReference>
<dbReference type="GO" id="GO:0004040">
    <property type="term" value="F:amidase activity"/>
    <property type="evidence" value="ECO:0007669"/>
    <property type="project" value="TreeGrafter"/>
</dbReference>
<reference evidence="2" key="1">
    <citation type="submission" date="2021-06" db="EMBL/GenBank/DDBJ databases">
        <authorList>
            <person name="Hodson N. C."/>
            <person name="Mongue J. A."/>
            <person name="Jaron S. K."/>
        </authorList>
    </citation>
    <scope>NUCLEOTIDE SEQUENCE</scope>
</reference>
<proteinExistence type="predicted"/>
<feature type="domain" description="Amidase" evidence="1">
    <location>
        <begin position="109"/>
        <end position="203"/>
    </location>
</feature>
<dbReference type="AlphaFoldDB" id="A0A8J2KUI4"/>